<dbReference type="GO" id="GO:0005886">
    <property type="term" value="C:plasma membrane"/>
    <property type="evidence" value="ECO:0007669"/>
    <property type="project" value="UniProtKB-SubCell"/>
</dbReference>
<evidence type="ECO:0000256" key="4">
    <source>
        <dbReference type="ARBA" id="ARBA00022692"/>
    </source>
</evidence>
<dbReference type="Pfam" id="PF00884">
    <property type="entry name" value="Sulfatase"/>
    <property type="match status" value="1"/>
</dbReference>
<evidence type="ECO:0000256" key="1">
    <source>
        <dbReference type="ARBA" id="ARBA00004651"/>
    </source>
</evidence>
<dbReference type="PANTHER" id="PTHR47371:SF3">
    <property type="entry name" value="PHOSPHOGLYCEROL TRANSFERASE I"/>
    <property type="match status" value="1"/>
</dbReference>
<evidence type="ECO:0000259" key="8">
    <source>
        <dbReference type="Pfam" id="PF00884"/>
    </source>
</evidence>
<feature type="transmembrane region" description="Helical" evidence="7">
    <location>
        <begin position="15"/>
        <end position="35"/>
    </location>
</feature>
<dbReference type="CDD" id="cd16015">
    <property type="entry name" value="LTA_synthase"/>
    <property type="match status" value="1"/>
</dbReference>
<proteinExistence type="predicted"/>
<dbReference type="SUPFAM" id="SSF53649">
    <property type="entry name" value="Alkaline phosphatase-like"/>
    <property type="match status" value="1"/>
</dbReference>
<keyword evidence="10" id="KW-1185">Reference proteome</keyword>
<dbReference type="AlphaFoldDB" id="A0A2A7MH34"/>
<dbReference type="OrthoDB" id="243547at2"/>
<protein>
    <submittedName>
        <fullName evidence="9">Sulfatase</fullName>
    </submittedName>
</protein>
<dbReference type="Proteomes" id="UP000220840">
    <property type="component" value="Unassembled WGS sequence"/>
</dbReference>
<feature type="transmembrane region" description="Helical" evidence="7">
    <location>
        <begin position="76"/>
        <end position="94"/>
    </location>
</feature>
<dbReference type="InterPro" id="IPR050448">
    <property type="entry name" value="OpgB/LTA_synthase_biosynth"/>
</dbReference>
<evidence type="ECO:0000313" key="9">
    <source>
        <dbReference type="EMBL" id="PEG30909.1"/>
    </source>
</evidence>
<accession>A0A2A7MH34</accession>
<evidence type="ECO:0000256" key="3">
    <source>
        <dbReference type="ARBA" id="ARBA00022475"/>
    </source>
</evidence>
<dbReference type="InterPro" id="IPR017850">
    <property type="entry name" value="Alkaline_phosphatase_core_sf"/>
</dbReference>
<dbReference type="PANTHER" id="PTHR47371">
    <property type="entry name" value="LIPOTEICHOIC ACID SYNTHASE"/>
    <property type="match status" value="1"/>
</dbReference>
<sequence length="621" mass="71261">MKNILYNLKENFKRYDFKIATILLCLSPLISFWSIEMLQGGNIFKLNINAILANIFCYVFVYGILFALIKSTRYTTIIGNILFFIIGVSNHFVAEFRNTPILPSDLRSFKTAASVAGNFTYNFLDYKIIVPFIVLLLVLVISIFNKNYTWKNSLKRNLALVAVFLVVGTTSAVTVYKTDFLKNIGLTVNLWEQNVGYRENGFFASFINNSKFLIVEKPENYDPNTIGQTVLASSDSDKTMEVFSNNVTTQSKKPNIIAIMNESFGDPSVIADFKTNEDYMPFIRNMSENTIKGNMLVSVFGGNTCNSEFEFLTGNSMAFLPAGSIPYQQYVTKPMGNLTSILNEQGYESTAIHPYPGTGWNRNTVYKDFGFSEFYDSEDFVDPSYYRCYISDESSYDKIKEVLEDKSDDKPKFIFNVTIQNHGGYNFGEDVFESDVKITDMKNTTQANQFLSLAKRSDEAFKNLLTYLQGIDEPTIVVFFGDHMPPIEQKFYEEIYTRRGTSLFSLDNLEDLQTKFTVPFRIWANYDIEEQDLGTISANYLSSILLNTANLEMSDYNKFLLKLREEIPAMNVNGYIGADGKYYKYDEESPYSDDIKEYEKYQYNNLFDKSHKDEEKFNVSK</sequence>
<evidence type="ECO:0000256" key="5">
    <source>
        <dbReference type="ARBA" id="ARBA00022989"/>
    </source>
</evidence>
<comment type="caution">
    <text evidence="9">The sequence shown here is derived from an EMBL/GenBank/DDBJ whole genome shotgun (WGS) entry which is preliminary data.</text>
</comment>
<evidence type="ECO:0000313" key="10">
    <source>
        <dbReference type="Proteomes" id="UP000220840"/>
    </source>
</evidence>
<comment type="pathway">
    <text evidence="2">Cell wall biogenesis; lipoteichoic acid biosynthesis.</text>
</comment>
<feature type="transmembrane region" description="Helical" evidence="7">
    <location>
        <begin position="128"/>
        <end position="145"/>
    </location>
</feature>
<reference evidence="9 10" key="1">
    <citation type="submission" date="2017-10" db="EMBL/GenBank/DDBJ databases">
        <title>Effective Description of Clostridium neonatale sp. nov. linked to necrotizing enterocolitis in neonates and a clarification of species assignable to the genus Clostridium (Prazmowski 1880) emend. Lawson and Rainey 2016.</title>
        <authorList>
            <person name="Bernard K."/>
            <person name="Burdz T."/>
            <person name="Wiebe D."/>
            <person name="Balcewich B."/>
            <person name="Alfa M."/>
            <person name="Bernier A.-M."/>
        </authorList>
    </citation>
    <scope>NUCLEOTIDE SEQUENCE [LARGE SCALE GENOMIC DNA]</scope>
    <source>
        <strain evidence="9 10">LCDC99A005</strain>
    </source>
</reference>
<dbReference type="InterPro" id="IPR000917">
    <property type="entry name" value="Sulfatase_N"/>
</dbReference>
<keyword evidence="4 7" id="KW-0812">Transmembrane</keyword>
<keyword evidence="5 7" id="KW-1133">Transmembrane helix</keyword>
<organism evidence="9 10">
    <name type="scientific">Clostridium neonatale</name>
    <dbReference type="NCBI Taxonomy" id="137838"/>
    <lineage>
        <taxon>Bacteria</taxon>
        <taxon>Bacillati</taxon>
        <taxon>Bacillota</taxon>
        <taxon>Clostridia</taxon>
        <taxon>Eubacteriales</taxon>
        <taxon>Clostridiaceae</taxon>
        <taxon>Clostridium</taxon>
    </lineage>
</organism>
<comment type="subcellular location">
    <subcellularLocation>
        <location evidence="1">Cell membrane</location>
        <topology evidence="1">Multi-pass membrane protein</topology>
    </subcellularLocation>
</comment>
<dbReference type="EMBL" id="PDCJ01000001">
    <property type="protein sequence ID" value="PEG30909.1"/>
    <property type="molecule type" value="Genomic_DNA"/>
</dbReference>
<keyword evidence="3" id="KW-1003">Cell membrane</keyword>
<evidence type="ECO:0000256" key="2">
    <source>
        <dbReference type="ARBA" id="ARBA00004936"/>
    </source>
</evidence>
<feature type="transmembrane region" description="Helical" evidence="7">
    <location>
        <begin position="157"/>
        <end position="176"/>
    </location>
</feature>
<feature type="domain" description="Sulfatase N-terminal" evidence="8">
    <location>
        <begin position="254"/>
        <end position="549"/>
    </location>
</feature>
<evidence type="ECO:0000256" key="6">
    <source>
        <dbReference type="ARBA" id="ARBA00023136"/>
    </source>
</evidence>
<dbReference type="Gene3D" id="3.40.720.10">
    <property type="entry name" value="Alkaline Phosphatase, subunit A"/>
    <property type="match status" value="1"/>
</dbReference>
<dbReference type="STRING" id="137838.GCA_001458595_02280"/>
<dbReference type="RefSeq" id="WP_058295073.1">
    <property type="nucleotide sequence ID" value="NZ_CAKJVF010000146.1"/>
</dbReference>
<feature type="transmembrane region" description="Helical" evidence="7">
    <location>
        <begin position="47"/>
        <end position="69"/>
    </location>
</feature>
<gene>
    <name evidence="9" type="ORF">CQ394_04080</name>
</gene>
<evidence type="ECO:0000256" key="7">
    <source>
        <dbReference type="SAM" id="Phobius"/>
    </source>
</evidence>
<keyword evidence="6 7" id="KW-0472">Membrane</keyword>
<name>A0A2A7MH34_9CLOT</name>